<gene>
    <name evidence="1" type="ORF">RRG08_048875</name>
</gene>
<accession>A0AAE0YT62</accession>
<organism evidence="1 2">
    <name type="scientific">Elysia crispata</name>
    <name type="common">lettuce slug</name>
    <dbReference type="NCBI Taxonomy" id="231223"/>
    <lineage>
        <taxon>Eukaryota</taxon>
        <taxon>Metazoa</taxon>
        <taxon>Spiralia</taxon>
        <taxon>Lophotrochozoa</taxon>
        <taxon>Mollusca</taxon>
        <taxon>Gastropoda</taxon>
        <taxon>Heterobranchia</taxon>
        <taxon>Euthyneura</taxon>
        <taxon>Panpulmonata</taxon>
        <taxon>Sacoglossa</taxon>
        <taxon>Placobranchoidea</taxon>
        <taxon>Plakobranchidae</taxon>
        <taxon>Elysia</taxon>
    </lineage>
</organism>
<keyword evidence="2" id="KW-1185">Reference proteome</keyword>
<name>A0AAE0YT62_9GAST</name>
<proteinExistence type="predicted"/>
<reference evidence="1" key="1">
    <citation type="journal article" date="2023" name="G3 (Bethesda)">
        <title>A reference genome for the long-term kleptoplast-retaining sea slug Elysia crispata morphotype clarki.</title>
        <authorList>
            <person name="Eastman K.E."/>
            <person name="Pendleton A.L."/>
            <person name="Shaikh M.A."/>
            <person name="Suttiyut T."/>
            <person name="Ogas R."/>
            <person name="Tomko P."/>
            <person name="Gavelis G."/>
            <person name="Widhalm J.R."/>
            <person name="Wisecaver J.H."/>
        </authorList>
    </citation>
    <scope>NUCLEOTIDE SEQUENCE</scope>
    <source>
        <strain evidence="1">ECLA1</strain>
    </source>
</reference>
<protein>
    <submittedName>
        <fullName evidence="1">Uncharacterized protein</fullName>
    </submittedName>
</protein>
<comment type="caution">
    <text evidence="1">The sequence shown here is derived from an EMBL/GenBank/DDBJ whole genome shotgun (WGS) entry which is preliminary data.</text>
</comment>
<evidence type="ECO:0000313" key="1">
    <source>
        <dbReference type="EMBL" id="KAK3756829.1"/>
    </source>
</evidence>
<evidence type="ECO:0000313" key="2">
    <source>
        <dbReference type="Proteomes" id="UP001283361"/>
    </source>
</evidence>
<sequence length="86" mass="9675">MMSTQVNSFSQLRDYLLPENLDGRLDRIASDLPLKDSSPLKRIFDIGLVLDHGQAEVERGFSTNKEVTDCQATGVSVHPTAWRETR</sequence>
<dbReference type="AlphaFoldDB" id="A0AAE0YT62"/>
<dbReference type="Proteomes" id="UP001283361">
    <property type="component" value="Unassembled WGS sequence"/>
</dbReference>
<dbReference type="EMBL" id="JAWDGP010005460">
    <property type="protein sequence ID" value="KAK3756829.1"/>
    <property type="molecule type" value="Genomic_DNA"/>
</dbReference>